<evidence type="ECO:0000256" key="2">
    <source>
        <dbReference type="ARBA" id="ARBA00023315"/>
    </source>
</evidence>
<protein>
    <submittedName>
        <fullName evidence="6">Ketoacyl-ACP synthase III</fullName>
    </submittedName>
</protein>
<keyword evidence="1" id="KW-0808">Transferase</keyword>
<feature type="domain" description="Beta-ketoacyl-[acyl-carrier-protein] synthase III N-terminal" evidence="5">
    <location>
        <begin position="401"/>
        <end position="464"/>
    </location>
</feature>
<evidence type="ECO:0000313" key="7">
    <source>
        <dbReference type="Proteomes" id="UP001275440"/>
    </source>
</evidence>
<dbReference type="Proteomes" id="UP001275440">
    <property type="component" value="Unassembled WGS sequence"/>
</dbReference>
<sequence>MQQFEVNRHGRIVFPCNFFPDLDFSTITNLEQLDAIIRRDFDTKAPTVSEMISRSAQGAYRSKTDLMRDMALNVYWANRFVITMFEKRPMRWADVPRTRDDVYMPVLTPWPDSEARAADIEGAFRALPSGRDAAAEDRIFDVLFDVFAARKHIATDLPTVKPTVGQMLADPTNMTLRLGDYDPDFRRYGYDEILDVTEDVAELEALHRWAMVLHNQQPWDRTQAELVAVGDLKDDDYVVVLYPRDRHVQRFISRALTATPSGALLAPAAASLEPVAPARPFPPIDVRRDFTVRPRIEALSAVHGDTVCTNEDLIRNSAYSWSPMTADEIAAKTGIEQRRYTSGSFEELALKAAKSALAQAQRGPEDIGGVIVCTCTSSRPIPSLATWLCGELGIGQTHAAYDLVAACAGLPYGLAEATRILQQVERPVLVVCVEKFSDKVGNVRPSRMIFGDGAAAIVVGVAPEGAESDIDYLQTYAGGPASEINSIIWPNPDFDNSITVYGPEVKSLAGRYLGQMLDELKALPAPDGGQGTLLDNIDVVVPHQANKTMVLELATASGLAPDRLYFNIEKVGNASSASIPLAISDAVRDGVITEPVRVFAPGFGAGAVAGFSVMRGSIRRSSHRRSLPDPALRNECSECRDHEVRSAGRPTEPFPRKEQRE</sequence>
<evidence type="ECO:0000256" key="1">
    <source>
        <dbReference type="ARBA" id="ARBA00022679"/>
    </source>
</evidence>
<dbReference type="InterPro" id="IPR013747">
    <property type="entry name" value="ACP_syn_III_C"/>
</dbReference>
<dbReference type="Pfam" id="PF08541">
    <property type="entry name" value="ACP_syn_III_C"/>
    <property type="match status" value="1"/>
</dbReference>
<dbReference type="SUPFAM" id="SSF53901">
    <property type="entry name" value="Thiolase-like"/>
    <property type="match status" value="1"/>
</dbReference>
<evidence type="ECO:0000313" key="6">
    <source>
        <dbReference type="EMBL" id="MDV2476259.1"/>
    </source>
</evidence>
<dbReference type="EMBL" id="WBMO01000001">
    <property type="protein sequence ID" value="MDV2476259.1"/>
    <property type="molecule type" value="Genomic_DNA"/>
</dbReference>
<reference evidence="6 7" key="1">
    <citation type="submission" date="2019-10" db="EMBL/GenBank/DDBJ databases">
        <title>Draft Genome Assembly of Rhodococcus zopfii DSM44189.</title>
        <authorList>
            <person name="Sutton J.M."/>
            <person name="Akob D.M."/>
            <person name="Bushman T.J."/>
        </authorList>
    </citation>
    <scope>NUCLEOTIDE SEQUENCE [LARGE SCALE GENOMIC DNA]</scope>
    <source>
        <strain evidence="6 7">DSM 44189</strain>
    </source>
</reference>
<keyword evidence="2" id="KW-0012">Acyltransferase</keyword>
<gene>
    <name evidence="6" type="ORF">F8M49_14535</name>
</gene>
<dbReference type="PANTHER" id="PTHR34069">
    <property type="entry name" value="3-OXOACYL-[ACYL-CARRIER-PROTEIN] SYNTHASE 3"/>
    <property type="match status" value="1"/>
</dbReference>
<feature type="domain" description="Beta-ketoacyl-[acyl-carrier-protein] synthase III C-terminal" evidence="4">
    <location>
        <begin position="534"/>
        <end position="614"/>
    </location>
</feature>
<feature type="region of interest" description="Disordered" evidence="3">
    <location>
        <begin position="639"/>
        <end position="661"/>
    </location>
</feature>
<dbReference type="InterPro" id="IPR016039">
    <property type="entry name" value="Thiolase-like"/>
</dbReference>
<evidence type="ECO:0000256" key="3">
    <source>
        <dbReference type="SAM" id="MobiDB-lite"/>
    </source>
</evidence>
<dbReference type="PANTHER" id="PTHR34069:SF2">
    <property type="entry name" value="BETA-KETOACYL-[ACYL-CARRIER-PROTEIN] SYNTHASE III"/>
    <property type="match status" value="1"/>
</dbReference>
<comment type="caution">
    <text evidence="6">The sequence shown here is derived from an EMBL/GenBank/DDBJ whole genome shotgun (WGS) entry which is preliminary data.</text>
</comment>
<organism evidence="6 7">
    <name type="scientific">Rhodococcus zopfii</name>
    <dbReference type="NCBI Taxonomy" id="43772"/>
    <lineage>
        <taxon>Bacteria</taxon>
        <taxon>Bacillati</taxon>
        <taxon>Actinomycetota</taxon>
        <taxon>Actinomycetes</taxon>
        <taxon>Mycobacteriales</taxon>
        <taxon>Nocardiaceae</taxon>
        <taxon>Rhodococcus</taxon>
    </lineage>
</organism>
<dbReference type="InterPro" id="IPR013751">
    <property type="entry name" value="ACP_syn_III_N"/>
</dbReference>
<accession>A0ABU3WQH6</accession>
<proteinExistence type="predicted"/>
<name>A0ABU3WQH6_9NOCA</name>
<keyword evidence="7" id="KW-1185">Reference proteome</keyword>
<dbReference type="Gene3D" id="3.40.47.10">
    <property type="match status" value="1"/>
</dbReference>
<dbReference type="Pfam" id="PF08545">
    <property type="entry name" value="ACP_syn_III"/>
    <property type="match status" value="1"/>
</dbReference>
<evidence type="ECO:0000259" key="5">
    <source>
        <dbReference type="Pfam" id="PF08545"/>
    </source>
</evidence>
<evidence type="ECO:0000259" key="4">
    <source>
        <dbReference type="Pfam" id="PF08541"/>
    </source>
</evidence>